<dbReference type="Proteomes" id="UP001241377">
    <property type="component" value="Unassembled WGS sequence"/>
</dbReference>
<dbReference type="EMBL" id="JASBWR010000097">
    <property type="protein sequence ID" value="KAJ9095904.1"/>
    <property type="molecule type" value="Genomic_DNA"/>
</dbReference>
<accession>A0ACC2V953</accession>
<keyword evidence="2" id="KW-1185">Reference proteome</keyword>
<protein>
    <submittedName>
        <fullName evidence="1">Uncharacterized protein</fullName>
    </submittedName>
</protein>
<comment type="caution">
    <text evidence="1">The sequence shown here is derived from an EMBL/GenBank/DDBJ whole genome shotgun (WGS) entry which is preliminary data.</text>
</comment>
<organism evidence="1 2">
    <name type="scientific">Naganishia cerealis</name>
    <dbReference type="NCBI Taxonomy" id="610337"/>
    <lineage>
        <taxon>Eukaryota</taxon>
        <taxon>Fungi</taxon>
        <taxon>Dikarya</taxon>
        <taxon>Basidiomycota</taxon>
        <taxon>Agaricomycotina</taxon>
        <taxon>Tremellomycetes</taxon>
        <taxon>Filobasidiales</taxon>
        <taxon>Filobasidiaceae</taxon>
        <taxon>Naganishia</taxon>
    </lineage>
</organism>
<reference evidence="1" key="1">
    <citation type="submission" date="2023-04" db="EMBL/GenBank/DDBJ databases">
        <title>Draft Genome sequencing of Naganishia species isolated from polar environments using Oxford Nanopore Technology.</title>
        <authorList>
            <person name="Leo P."/>
            <person name="Venkateswaran K."/>
        </authorList>
    </citation>
    <scope>NUCLEOTIDE SEQUENCE</scope>
    <source>
        <strain evidence="1">MNA-CCFEE 5261</strain>
    </source>
</reference>
<evidence type="ECO:0000313" key="2">
    <source>
        <dbReference type="Proteomes" id="UP001241377"/>
    </source>
</evidence>
<gene>
    <name evidence="1" type="ORF">QFC19_007393</name>
</gene>
<evidence type="ECO:0000313" key="1">
    <source>
        <dbReference type="EMBL" id="KAJ9095904.1"/>
    </source>
</evidence>
<proteinExistence type="predicted"/>
<name>A0ACC2V953_9TREE</name>
<sequence>MYGITRLYRPWSTCGHVNALLVFQKLVRSAVSPVKLPNRLYLSKSSETLHSIASQLIQNVAKTLQKRAFAPPLAYLNTLNHEDSKTLVSELSQKVEKQLESFRSNDHQPVAPVSFINPRLQNVAGIIQDVADGRVPDEILQIYNFRNHEETLDSIMAKLLYKEYIEQNLYTIQPQNSLVDLSSPASWFPEARKMKRKLVLHVGPTNSGKTYNSLQELAKSKSGYYAGPLRLLAREIYERFNQQGIRCNLITGEEVVPSIDEVGKVSDISSGTIEMIPLHKPMDTCVIDEIQMIADDRRGSAWTGAVLGVQAKVIHMCGEQSAVPLIKKLANITGDELEIKTYERLGKLTVAQKELHLLKKLAKGDCVIAFSKRKILELKCEIEKMTKFRVGVIYGALPPEIRSKEANGFNSGQYDILVASDAVGMGLNLKIKRVVFFTTTKFNGSETVPLTASATKQIAGRAGRFSAGKGQLEGFVTALKAKDLRHVRKMMAEPNQDLVKACIWPTNKIWMLYMSKFPQGTSFYEILSQFAHETADVKMSDFFVTELDERFDILKLFLKKDLFKKTMIEDQLTLSLAPINIRMASKLIVDTAFDFFETISKCETKTIFDFHFLHTKLLEQEPRKSTTAEETVERLRLLEENHKLVLIFLWLSQRWPTLFVDKESATDVKTLIEKRISEELINLRQTMKKTRRRR</sequence>